<accession>F4Q7W3</accession>
<dbReference type="AlphaFoldDB" id="F4Q7W3"/>
<organism evidence="1 2">
    <name type="scientific">Cavenderia fasciculata</name>
    <name type="common">Slime mold</name>
    <name type="synonym">Dictyostelium fasciculatum</name>
    <dbReference type="NCBI Taxonomy" id="261658"/>
    <lineage>
        <taxon>Eukaryota</taxon>
        <taxon>Amoebozoa</taxon>
        <taxon>Evosea</taxon>
        <taxon>Eumycetozoa</taxon>
        <taxon>Dictyostelia</taxon>
        <taxon>Acytosteliales</taxon>
        <taxon>Cavenderiaceae</taxon>
        <taxon>Cavenderia</taxon>
    </lineage>
</organism>
<dbReference type="RefSeq" id="XP_004352188.1">
    <property type="nucleotide sequence ID" value="XM_004352136.1"/>
</dbReference>
<name>F4Q7W3_CACFS</name>
<reference evidence="2" key="1">
    <citation type="journal article" date="2011" name="Genome Res.">
        <title>Phylogeny-wide analysis of social amoeba genomes highlights ancient origins for complex intercellular communication.</title>
        <authorList>
            <person name="Heidel A.J."/>
            <person name="Lawal H.M."/>
            <person name="Felder M."/>
            <person name="Schilde C."/>
            <person name="Helps N.R."/>
            <person name="Tunggal B."/>
            <person name="Rivero F."/>
            <person name="John U."/>
            <person name="Schleicher M."/>
            <person name="Eichinger L."/>
            <person name="Platzer M."/>
            <person name="Noegel A.A."/>
            <person name="Schaap P."/>
            <person name="Gloeckner G."/>
        </authorList>
    </citation>
    <scope>NUCLEOTIDE SEQUENCE [LARGE SCALE GENOMIC DNA]</scope>
    <source>
        <strain evidence="2">SH3</strain>
    </source>
</reference>
<evidence type="ECO:0000313" key="2">
    <source>
        <dbReference type="Proteomes" id="UP000007797"/>
    </source>
</evidence>
<evidence type="ECO:0000313" key="1">
    <source>
        <dbReference type="EMBL" id="EGG15863.1"/>
    </source>
</evidence>
<dbReference type="GeneID" id="14867950"/>
<dbReference type="EMBL" id="GL883025">
    <property type="protein sequence ID" value="EGG15863.1"/>
    <property type="molecule type" value="Genomic_DNA"/>
</dbReference>
<sequence length="195" mass="22143">MRVDISLYDIPEALKPFFVYVENVGKGDKVKDPKDHTCSIDKQNQSDIVMFVPAPHKQTAKDLLTRLIPEASDPENVDKILSASVSNHVSETSRFIVDSFISQGATFNIADLDDDGKLIPVYTNFQVTEMIVLAHEQPHLESFYYSIKETEKECLEILKLVVFELTPHQKKIPLDLEAPFHYMALLKINNTDHQG</sequence>
<dbReference type="KEGG" id="dfa:DFA_09532"/>
<protein>
    <submittedName>
        <fullName evidence="1">Uncharacterized protein</fullName>
    </submittedName>
</protein>
<keyword evidence="2" id="KW-1185">Reference proteome</keyword>
<proteinExistence type="predicted"/>
<gene>
    <name evidence="1" type="ORF">DFA_09532</name>
</gene>
<dbReference type="Proteomes" id="UP000007797">
    <property type="component" value="Unassembled WGS sequence"/>
</dbReference>